<evidence type="ECO:0000313" key="4">
    <source>
        <dbReference type="EMBL" id="SDI60914.1"/>
    </source>
</evidence>
<evidence type="ECO:0000313" key="5">
    <source>
        <dbReference type="Proteomes" id="UP000199017"/>
    </source>
</evidence>
<evidence type="ECO:0000259" key="3">
    <source>
        <dbReference type="PROSITE" id="PS51272"/>
    </source>
</evidence>
<gene>
    <name evidence="4" type="ORF">SAMN05216352_109140</name>
</gene>
<keyword evidence="1 2" id="KW-0732">Signal</keyword>
<dbReference type="Proteomes" id="UP000199017">
    <property type="component" value="Unassembled WGS sequence"/>
</dbReference>
<dbReference type="RefSeq" id="WP_091586503.1">
    <property type="nucleotide sequence ID" value="NZ_FNDU01000009.1"/>
</dbReference>
<dbReference type="AlphaFoldDB" id="A0A1G8LYX3"/>
<dbReference type="PROSITE" id="PS51272">
    <property type="entry name" value="SLH"/>
    <property type="match status" value="3"/>
</dbReference>
<keyword evidence="5" id="KW-1185">Reference proteome</keyword>
<feature type="signal peptide" evidence="2">
    <location>
        <begin position="1"/>
        <end position="24"/>
    </location>
</feature>
<dbReference type="STRING" id="930129.SAMN05216352_109140"/>
<accession>A0A1G8LYX3</accession>
<evidence type="ECO:0000256" key="1">
    <source>
        <dbReference type="ARBA" id="ARBA00022729"/>
    </source>
</evidence>
<dbReference type="PANTHER" id="PTHR43308">
    <property type="entry name" value="OUTER MEMBRANE PROTEIN ALPHA-RELATED"/>
    <property type="match status" value="1"/>
</dbReference>
<reference evidence="4 5" key="1">
    <citation type="submission" date="2016-10" db="EMBL/GenBank/DDBJ databases">
        <authorList>
            <person name="de Groot N.N."/>
        </authorList>
    </citation>
    <scope>NUCLEOTIDE SEQUENCE [LARGE SCALE GENOMIC DNA]</scope>
    <source>
        <strain evidence="5">P4B,CCM 7963,CECT 7998,DSM 25260,IBRC-M 10614,KCTC 13821</strain>
    </source>
</reference>
<dbReference type="InterPro" id="IPR001119">
    <property type="entry name" value="SLH_dom"/>
</dbReference>
<dbReference type="InterPro" id="IPR051465">
    <property type="entry name" value="Cell_Envelope_Struct_Comp"/>
</dbReference>
<feature type="chain" id="PRO_5011489691" evidence="2">
    <location>
        <begin position="25"/>
        <end position="342"/>
    </location>
</feature>
<name>A0A1G8LYX3_9BACI</name>
<protein>
    <submittedName>
        <fullName evidence="4">S-layer homology domain-containing protein</fullName>
    </submittedName>
</protein>
<feature type="domain" description="SLH" evidence="3">
    <location>
        <begin position="88"/>
        <end position="142"/>
    </location>
</feature>
<evidence type="ECO:0000256" key="2">
    <source>
        <dbReference type="SAM" id="SignalP"/>
    </source>
</evidence>
<feature type="domain" description="SLH" evidence="3">
    <location>
        <begin position="143"/>
        <end position="207"/>
    </location>
</feature>
<dbReference type="OrthoDB" id="5845122at2"/>
<dbReference type="PANTHER" id="PTHR43308:SF5">
    <property type="entry name" value="S-LAYER PROTEIN _ PEPTIDOGLYCAN ENDO-BETA-N-ACETYLGLUCOSAMINIDASE"/>
    <property type="match status" value="1"/>
</dbReference>
<feature type="domain" description="SLH" evidence="3">
    <location>
        <begin position="24"/>
        <end position="87"/>
    </location>
</feature>
<proteinExistence type="predicted"/>
<sequence>MKSWKKASFIFLSIYFSFSAAAFANERFTDIDSDYWANEEITYLEEHNIIGGYPNGEFRPGDKVTRSQAALMIAEALELDTNNRPDPDFEDVDESYYAYDTITAISDEGIINGHDGKFRPNDNLTRGQMAAVLNRAFTLSGSDSLDFKDVEEDYIFYNDIQSIASANITTGYSEDNTFRPGESTTRAQFSVFCARALNDTFKEEPADTPAITYFDERIEEAEESIEMAMYEQWEQEFYENEPKAPFEELKDTFLTYYTKDITTNRWKEFYEQELDNWGPELAQAMPYRSMENTHFTERTDDKVVIGGTEPENELNGQETYYEYTLVKQDGDWYIDEFSGTPQ</sequence>
<dbReference type="Pfam" id="PF00395">
    <property type="entry name" value="SLH"/>
    <property type="match status" value="3"/>
</dbReference>
<organism evidence="4 5">
    <name type="scientific">Alteribacillus bidgolensis</name>
    <dbReference type="NCBI Taxonomy" id="930129"/>
    <lineage>
        <taxon>Bacteria</taxon>
        <taxon>Bacillati</taxon>
        <taxon>Bacillota</taxon>
        <taxon>Bacilli</taxon>
        <taxon>Bacillales</taxon>
        <taxon>Bacillaceae</taxon>
        <taxon>Alteribacillus</taxon>
    </lineage>
</organism>
<dbReference type="EMBL" id="FNDU01000009">
    <property type="protein sequence ID" value="SDI60914.1"/>
    <property type="molecule type" value="Genomic_DNA"/>
</dbReference>